<dbReference type="OrthoDB" id="8582866at2"/>
<sequence>MSTEAALKEPAIDFSLSGVARYIQLATLFRRRIESGQWSVGEQIPTVDELAEECAVARATVRQALGILEVDKLIERFRAKGTFVIQKPQSQLWCEVPTDLSGLLLAADGAKIELLKTEKGVMPANILHTTGKLAPSYQHWRRRHSREGQPYYIGDAYIDERLSRRIPKAAFKQYTTMRILRDMPDLKLQEIHQTITIGTADVELSRMLEIPLNAPVAHAYRTATDADGTIVFVGNGVYRGDVVRLDIKVAL</sequence>
<dbReference type="RefSeq" id="WP_087647013.1">
    <property type="nucleotide sequence ID" value="NZ_FCON02000065.1"/>
</dbReference>
<dbReference type="SMART" id="SM00866">
    <property type="entry name" value="UTRA"/>
    <property type="match status" value="1"/>
</dbReference>
<evidence type="ECO:0000256" key="3">
    <source>
        <dbReference type="ARBA" id="ARBA00023163"/>
    </source>
</evidence>
<protein>
    <submittedName>
        <fullName evidence="5">GntR family transcriptional regulator</fullName>
    </submittedName>
</protein>
<keyword evidence="3" id="KW-0804">Transcription</keyword>
<dbReference type="GO" id="GO:0045892">
    <property type="term" value="P:negative regulation of DNA-templated transcription"/>
    <property type="evidence" value="ECO:0007669"/>
    <property type="project" value="TreeGrafter"/>
</dbReference>
<accession>A0A158K5P2</accession>
<dbReference type="InterPro" id="IPR000524">
    <property type="entry name" value="Tscrpt_reg_HTH_GntR"/>
</dbReference>
<evidence type="ECO:0000256" key="2">
    <source>
        <dbReference type="ARBA" id="ARBA00023125"/>
    </source>
</evidence>
<evidence type="ECO:0000313" key="5">
    <source>
        <dbReference type="EMBL" id="SAL76295.1"/>
    </source>
</evidence>
<reference evidence="5" key="1">
    <citation type="submission" date="2016-01" db="EMBL/GenBank/DDBJ databases">
        <authorList>
            <person name="Peeters C."/>
        </authorList>
    </citation>
    <scope>NUCLEOTIDE SEQUENCE [LARGE SCALE GENOMIC DNA]</scope>
    <source>
        <strain evidence="5">LMG 22940</strain>
    </source>
</reference>
<dbReference type="CDD" id="cd07377">
    <property type="entry name" value="WHTH_GntR"/>
    <property type="match status" value="1"/>
</dbReference>
<dbReference type="Pfam" id="PF07702">
    <property type="entry name" value="UTRA"/>
    <property type="match status" value="1"/>
</dbReference>
<comment type="caution">
    <text evidence="5">The sequence shown here is derived from an EMBL/GenBank/DDBJ whole genome shotgun (WGS) entry which is preliminary data.</text>
</comment>
<evidence type="ECO:0000313" key="6">
    <source>
        <dbReference type="Proteomes" id="UP000054770"/>
    </source>
</evidence>
<dbReference type="PANTHER" id="PTHR44846:SF17">
    <property type="entry name" value="GNTR-FAMILY TRANSCRIPTIONAL REGULATOR"/>
    <property type="match status" value="1"/>
</dbReference>
<name>A0A158K5P2_9BURK</name>
<dbReference type="InterPro" id="IPR028978">
    <property type="entry name" value="Chorismate_lyase_/UTRA_dom_sf"/>
</dbReference>
<dbReference type="GO" id="GO:0003700">
    <property type="term" value="F:DNA-binding transcription factor activity"/>
    <property type="evidence" value="ECO:0007669"/>
    <property type="project" value="InterPro"/>
</dbReference>
<keyword evidence="1" id="KW-0805">Transcription regulation</keyword>
<dbReference type="EMBL" id="FCON02000065">
    <property type="protein sequence ID" value="SAL76295.1"/>
    <property type="molecule type" value="Genomic_DNA"/>
</dbReference>
<dbReference type="SUPFAM" id="SSF46785">
    <property type="entry name" value="Winged helix' DNA-binding domain"/>
    <property type="match status" value="1"/>
</dbReference>
<dbReference type="Pfam" id="PF00392">
    <property type="entry name" value="GntR"/>
    <property type="match status" value="1"/>
</dbReference>
<dbReference type="SMART" id="SM00345">
    <property type="entry name" value="HTH_GNTR"/>
    <property type="match status" value="1"/>
</dbReference>
<dbReference type="GO" id="GO:0003677">
    <property type="term" value="F:DNA binding"/>
    <property type="evidence" value="ECO:0007669"/>
    <property type="project" value="UniProtKB-KW"/>
</dbReference>
<dbReference type="AlphaFoldDB" id="A0A158K5P2"/>
<dbReference type="InterPro" id="IPR011663">
    <property type="entry name" value="UTRA"/>
</dbReference>
<dbReference type="InterPro" id="IPR036390">
    <property type="entry name" value="WH_DNA-bd_sf"/>
</dbReference>
<dbReference type="SUPFAM" id="SSF64288">
    <property type="entry name" value="Chorismate lyase-like"/>
    <property type="match status" value="1"/>
</dbReference>
<dbReference type="InterPro" id="IPR050679">
    <property type="entry name" value="Bact_HTH_transcr_reg"/>
</dbReference>
<dbReference type="PROSITE" id="PS50949">
    <property type="entry name" value="HTH_GNTR"/>
    <property type="match status" value="1"/>
</dbReference>
<organism evidence="5 6">
    <name type="scientific">Caballeronia choica</name>
    <dbReference type="NCBI Taxonomy" id="326476"/>
    <lineage>
        <taxon>Bacteria</taxon>
        <taxon>Pseudomonadati</taxon>
        <taxon>Pseudomonadota</taxon>
        <taxon>Betaproteobacteria</taxon>
        <taxon>Burkholderiales</taxon>
        <taxon>Burkholderiaceae</taxon>
        <taxon>Caballeronia</taxon>
    </lineage>
</organism>
<gene>
    <name evidence="5" type="ORF">AWB68_04951</name>
</gene>
<dbReference type="PRINTS" id="PR00035">
    <property type="entry name" value="HTHGNTR"/>
</dbReference>
<feature type="domain" description="HTH gntR-type" evidence="4">
    <location>
        <begin position="19"/>
        <end position="87"/>
    </location>
</feature>
<keyword evidence="6" id="KW-1185">Reference proteome</keyword>
<dbReference type="Gene3D" id="3.40.1410.10">
    <property type="entry name" value="Chorismate lyase-like"/>
    <property type="match status" value="1"/>
</dbReference>
<dbReference type="InterPro" id="IPR036388">
    <property type="entry name" value="WH-like_DNA-bd_sf"/>
</dbReference>
<proteinExistence type="predicted"/>
<dbReference type="PANTHER" id="PTHR44846">
    <property type="entry name" value="MANNOSYL-D-GLYCERATE TRANSPORT/METABOLISM SYSTEM REPRESSOR MNGR-RELATED"/>
    <property type="match status" value="1"/>
</dbReference>
<dbReference type="Proteomes" id="UP000054770">
    <property type="component" value="Unassembled WGS sequence"/>
</dbReference>
<evidence type="ECO:0000256" key="1">
    <source>
        <dbReference type="ARBA" id="ARBA00023015"/>
    </source>
</evidence>
<keyword evidence="2" id="KW-0238">DNA-binding</keyword>
<evidence type="ECO:0000259" key="4">
    <source>
        <dbReference type="PROSITE" id="PS50949"/>
    </source>
</evidence>
<dbReference type="Gene3D" id="1.10.10.10">
    <property type="entry name" value="Winged helix-like DNA-binding domain superfamily/Winged helix DNA-binding domain"/>
    <property type="match status" value="1"/>
</dbReference>